<dbReference type="RefSeq" id="WP_009714850.1">
    <property type="nucleotide sequence ID" value="NZ_GG657754.1"/>
</dbReference>
<keyword evidence="2" id="KW-1185">Reference proteome</keyword>
<dbReference type="Proteomes" id="UP000003963">
    <property type="component" value="Unassembled WGS sequence"/>
</dbReference>
<dbReference type="AlphaFoldDB" id="D9WCV2"/>
<dbReference type="STRING" id="457427.SSOG_02745"/>
<dbReference type="EMBL" id="GG657754">
    <property type="protein sequence ID" value="EFL23031.1"/>
    <property type="molecule type" value="Genomic_DNA"/>
</dbReference>
<dbReference type="HOGENOM" id="CLU_2481969_0_0_11"/>
<reference evidence="1 2" key="1">
    <citation type="submission" date="2009-02" db="EMBL/GenBank/DDBJ databases">
        <title>Annotation of Streptomyces hygroscopicus strain ATCC 53653.</title>
        <authorList>
            <consortium name="The Broad Institute Genome Sequencing Platform"/>
            <consortium name="Broad Institute Microbial Sequencing Center"/>
            <person name="Fischbach M."/>
            <person name="Godfrey P."/>
            <person name="Ward D."/>
            <person name="Young S."/>
            <person name="Zeng Q."/>
            <person name="Koehrsen M."/>
            <person name="Alvarado L."/>
            <person name="Berlin A.M."/>
            <person name="Bochicchio J."/>
            <person name="Borenstein D."/>
            <person name="Chapman S.B."/>
            <person name="Chen Z."/>
            <person name="Engels R."/>
            <person name="Freedman E."/>
            <person name="Gellesch M."/>
            <person name="Goldberg J."/>
            <person name="Griggs A."/>
            <person name="Gujja S."/>
            <person name="Heilman E.R."/>
            <person name="Heiman D.I."/>
            <person name="Hepburn T.A."/>
            <person name="Howarth C."/>
            <person name="Jen D."/>
            <person name="Larson L."/>
            <person name="Lewis B."/>
            <person name="Mehta T."/>
            <person name="Park D."/>
            <person name="Pearson M."/>
            <person name="Richards J."/>
            <person name="Roberts A."/>
            <person name="Saif S."/>
            <person name="Shea T.D."/>
            <person name="Shenoy N."/>
            <person name="Sisk P."/>
            <person name="Stolte C."/>
            <person name="Sykes S.N."/>
            <person name="Thomson T."/>
            <person name="Walk T."/>
            <person name="White J."/>
            <person name="Yandava C."/>
            <person name="Straight P."/>
            <person name="Clardy J."/>
            <person name="Hung D."/>
            <person name="Kolter R."/>
            <person name="Mekalanos J."/>
            <person name="Walker S."/>
            <person name="Walsh C.T."/>
            <person name="Wieland-Brown L.C."/>
            <person name="Haas B."/>
            <person name="Nusbaum C."/>
            <person name="Birren B."/>
        </authorList>
    </citation>
    <scope>NUCLEOTIDE SEQUENCE [LARGE SCALE GENOMIC DNA]</scope>
    <source>
        <strain evidence="1 2">ATCC 53653</strain>
    </source>
</reference>
<dbReference type="OrthoDB" id="3431977at2"/>
<protein>
    <submittedName>
        <fullName evidence="1">Uncharacterized protein</fullName>
    </submittedName>
</protein>
<organism evidence="1 2">
    <name type="scientific">Streptomyces himastatinicus ATCC 53653</name>
    <dbReference type="NCBI Taxonomy" id="457427"/>
    <lineage>
        <taxon>Bacteria</taxon>
        <taxon>Bacillati</taxon>
        <taxon>Actinomycetota</taxon>
        <taxon>Actinomycetes</taxon>
        <taxon>Kitasatosporales</taxon>
        <taxon>Streptomycetaceae</taxon>
        <taxon>Streptomyces</taxon>
        <taxon>Streptomyces violaceusniger group</taxon>
    </lineage>
</organism>
<name>D9WCV2_9ACTN</name>
<accession>D9WCV2</accession>
<proteinExistence type="predicted"/>
<gene>
    <name evidence="1" type="ORF">SSOG_02745</name>
</gene>
<evidence type="ECO:0000313" key="1">
    <source>
        <dbReference type="EMBL" id="EFL23031.1"/>
    </source>
</evidence>
<evidence type="ECO:0000313" key="2">
    <source>
        <dbReference type="Proteomes" id="UP000003963"/>
    </source>
</evidence>
<sequence length="87" mass="9509">MSDWTWEYISHDLGESLPAPVRAEVERIAAELAVVNSMVYLEGAAYQGLSPGLRVEYGNATDGAHVMLSFLTDVRGERIVIVSVQSL</sequence>